<reference evidence="2" key="1">
    <citation type="journal article" date="2017" name="Genome Biol. Evol.">
        <title>Evolutionary Dynamics of Pathoadaptation Revealed by Three Independent Acquisitions of the VirB/D4 Type IV Secretion System in Bartonella.</title>
        <authorList>
            <person name="Harms A."/>
            <person name="Segers F.H."/>
            <person name="Quebatte M."/>
            <person name="Mistl C."/>
            <person name="Manfredi P."/>
            <person name="Korner J."/>
            <person name="Chomel B.B."/>
            <person name="Kosoy M."/>
            <person name="Maruyama S."/>
            <person name="Engel P."/>
            <person name="Dehio C."/>
        </authorList>
    </citation>
    <scope>NUCLEOTIDE SEQUENCE [LARGE SCALE GENOMIC DNA]</scope>
    <source>
        <strain evidence="2">R1</strain>
    </source>
</reference>
<gene>
    <name evidence="1" type="ORF">BscR1v2_006690</name>
</gene>
<dbReference type="EMBL" id="CP019789">
    <property type="protein sequence ID" value="AQX30609.1"/>
    <property type="molecule type" value="Genomic_DNA"/>
</dbReference>
<evidence type="ECO:0000313" key="1">
    <source>
        <dbReference type="EMBL" id="AQX30609.1"/>
    </source>
</evidence>
<organism evidence="1 2">
    <name type="scientific">Bartonella schoenbuchensis (strain DSM 13525 / NCTC 13165 / R1)</name>
    <dbReference type="NCBI Taxonomy" id="687861"/>
    <lineage>
        <taxon>Bacteria</taxon>
        <taxon>Pseudomonadati</taxon>
        <taxon>Pseudomonadota</taxon>
        <taxon>Alphaproteobacteria</taxon>
        <taxon>Hyphomicrobiales</taxon>
        <taxon>Bartonellaceae</taxon>
        <taxon>Bartonella</taxon>
    </lineage>
</organism>
<dbReference type="Proteomes" id="UP000190811">
    <property type="component" value="Chromosome"/>
</dbReference>
<evidence type="ECO:0000313" key="2">
    <source>
        <dbReference type="Proteomes" id="UP000190811"/>
    </source>
</evidence>
<dbReference type="STRING" id="687861.BscR1v2_006690"/>
<name>A0A1S6XPP7_BARSR</name>
<proteinExistence type="predicted"/>
<protein>
    <submittedName>
        <fullName evidence="1">Uncharacterized protein</fullName>
    </submittedName>
</protein>
<sequence length="239" mass="27226">MGLKIHAKWYLQQAENTFTSLQAPRLHWALRNAINSTAKQVERFAEKKVAEDASIPPKRVKKGIYISGKATAKFLETDIIGSASLLPLKIFKARETKRGVIYKIFGKREIMPHGFIRGGKFPERVNLKMGGHVFTRTSGDRFPIAKQEGTSIAYVMSKPKISSSIEHHARERLTKNIQSQIARQEYMVNQKAHALKLYQLYTNNMMILMFQTKLSEEKFLKGTFQWGTCVAGQSSATYR</sequence>
<accession>A0A1S6XPP7</accession>
<dbReference type="AlphaFoldDB" id="A0A1S6XPP7"/>